<comment type="caution">
    <text evidence="2">The sequence shown here is derived from an EMBL/GenBank/DDBJ whole genome shotgun (WGS) entry which is preliminary data.</text>
</comment>
<accession>A0ABT5X6U8</accession>
<evidence type="ECO:0000256" key="1">
    <source>
        <dbReference type="SAM" id="MobiDB-lite"/>
    </source>
</evidence>
<name>A0ABT5X6U8_9EURY</name>
<reference evidence="2 3" key="1">
    <citation type="submission" date="2023-03" db="EMBL/GenBank/DDBJ databases">
        <title>WGS of Methanotrichaceae archaeon Mx.</title>
        <authorList>
            <person name="Sorokin D.Y."/>
            <person name="Merkel A.Y."/>
        </authorList>
    </citation>
    <scope>NUCLEOTIDE SEQUENCE [LARGE SCALE GENOMIC DNA]</scope>
    <source>
        <strain evidence="2 3">Mx</strain>
    </source>
</reference>
<dbReference type="RefSeq" id="WP_316966169.1">
    <property type="nucleotide sequence ID" value="NZ_JARFPK010000012.1"/>
</dbReference>
<proteinExistence type="predicted"/>
<gene>
    <name evidence="2" type="ORF">P0O15_04430</name>
</gene>
<evidence type="ECO:0000313" key="3">
    <source>
        <dbReference type="Proteomes" id="UP001220010"/>
    </source>
</evidence>
<dbReference type="EMBL" id="JARFPK010000012">
    <property type="protein sequence ID" value="MDF0590420.1"/>
    <property type="molecule type" value="Genomic_DNA"/>
</dbReference>
<protein>
    <submittedName>
        <fullName evidence="2">Uncharacterized protein</fullName>
    </submittedName>
</protein>
<dbReference type="Proteomes" id="UP001220010">
    <property type="component" value="Unassembled WGS sequence"/>
</dbReference>
<evidence type="ECO:0000313" key="2">
    <source>
        <dbReference type="EMBL" id="MDF0590420.1"/>
    </source>
</evidence>
<keyword evidence="3" id="KW-1185">Reference proteome</keyword>
<organism evidence="2 3">
    <name type="scientific">Candidatus Methanocrinis natronophilus</name>
    <dbReference type="NCBI Taxonomy" id="3033396"/>
    <lineage>
        <taxon>Archaea</taxon>
        <taxon>Methanobacteriati</taxon>
        <taxon>Methanobacteriota</taxon>
        <taxon>Stenosarchaea group</taxon>
        <taxon>Methanomicrobia</taxon>
        <taxon>Methanotrichales</taxon>
        <taxon>Methanotrichaceae</taxon>
        <taxon>Methanocrinis</taxon>
    </lineage>
</organism>
<feature type="region of interest" description="Disordered" evidence="1">
    <location>
        <begin position="1"/>
        <end position="24"/>
    </location>
</feature>
<sequence>MDTAEHTAEQSSQPSIDDIGAGEQPWEAIDREVSALRRLHGDAICDAEKCRDFNRRMSDLLMKLEDAGEDRLADRVMDALAVCSPKTGSHCDNSERMKGILERLNERVKERTEEMAGQVGR</sequence>